<protein>
    <submittedName>
        <fullName evidence="2">Uncharacterized protein</fullName>
    </submittedName>
</protein>
<accession>A0A195B686</accession>
<reference evidence="2 3" key="1">
    <citation type="submission" date="2015-09" db="EMBL/GenBank/DDBJ databases">
        <title>Atta colombica WGS genome.</title>
        <authorList>
            <person name="Nygaard S."/>
            <person name="Hu H."/>
            <person name="Boomsma J."/>
            <person name="Zhang G."/>
        </authorList>
    </citation>
    <scope>NUCLEOTIDE SEQUENCE [LARGE SCALE GENOMIC DNA]</scope>
    <source>
        <strain evidence="2">Treedump-2</strain>
        <tissue evidence="2">Whole body</tissue>
    </source>
</reference>
<evidence type="ECO:0000256" key="1">
    <source>
        <dbReference type="SAM" id="MobiDB-lite"/>
    </source>
</evidence>
<dbReference type="EMBL" id="KQ976582">
    <property type="protein sequence ID" value="KYM79770.1"/>
    <property type="molecule type" value="Genomic_DNA"/>
</dbReference>
<dbReference type="Proteomes" id="UP000078540">
    <property type="component" value="Unassembled WGS sequence"/>
</dbReference>
<keyword evidence="3" id="KW-1185">Reference proteome</keyword>
<name>A0A195B686_9HYME</name>
<organism evidence="2 3">
    <name type="scientific">Atta colombica</name>
    <dbReference type="NCBI Taxonomy" id="520822"/>
    <lineage>
        <taxon>Eukaryota</taxon>
        <taxon>Metazoa</taxon>
        <taxon>Ecdysozoa</taxon>
        <taxon>Arthropoda</taxon>
        <taxon>Hexapoda</taxon>
        <taxon>Insecta</taxon>
        <taxon>Pterygota</taxon>
        <taxon>Neoptera</taxon>
        <taxon>Endopterygota</taxon>
        <taxon>Hymenoptera</taxon>
        <taxon>Apocrita</taxon>
        <taxon>Aculeata</taxon>
        <taxon>Formicoidea</taxon>
        <taxon>Formicidae</taxon>
        <taxon>Myrmicinae</taxon>
        <taxon>Atta</taxon>
    </lineage>
</organism>
<feature type="non-terminal residue" evidence="2">
    <location>
        <position position="1"/>
    </location>
</feature>
<feature type="region of interest" description="Disordered" evidence="1">
    <location>
        <begin position="170"/>
        <end position="190"/>
    </location>
</feature>
<feature type="compositionally biased region" description="Polar residues" evidence="1">
    <location>
        <begin position="172"/>
        <end position="182"/>
    </location>
</feature>
<gene>
    <name evidence="2" type="ORF">ALC53_09692</name>
</gene>
<evidence type="ECO:0000313" key="3">
    <source>
        <dbReference type="Proteomes" id="UP000078540"/>
    </source>
</evidence>
<feature type="compositionally biased region" description="Polar residues" evidence="1">
    <location>
        <begin position="37"/>
        <end position="51"/>
    </location>
</feature>
<evidence type="ECO:0000313" key="2">
    <source>
        <dbReference type="EMBL" id="KYM79770.1"/>
    </source>
</evidence>
<proteinExistence type="predicted"/>
<feature type="region of interest" description="Disordered" evidence="1">
    <location>
        <begin position="20"/>
        <end position="55"/>
    </location>
</feature>
<sequence>VNAILTPVEYIYKHKPTSLTLSRTTGSRSNNGRLAGYTTSHHGVPDSSQSGRMRPGAVNRGSSVNAHGYVDRGIEHGTAKFIVDGGRCARVKYDDYDRNEIGSPGFSCRDCGTFVFVNIFAAAKNVRADMRACAKSFFIYRKSPYSSIEVRAKEDEVSFGMSLRSSKENCQQEKGQLSATQAKETEKENDRGLHCIVNPRSIRPEIERAGLENCAGNRPD</sequence>
<dbReference type="AlphaFoldDB" id="A0A195B686"/>
<feature type="compositionally biased region" description="Low complexity" evidence="1">
    <location>
        <begin position="20"/>
        <end position="29"/>
    </location>
</feature>